<comment type="subcellular location">
    <subcellularLocation>
        <location evidence="1">Nucleus</location>
    </subcellularLocation>
</comment>
<keyword evidence="5" id="KW-1015">Disulfide bond</keyword>
<evidence type="ECO:0000259" key="9">
    <source>
        <dbReference type="SMART" id="SM01088"/>
    </source>
</evidence>
<keyword evidence="4" id="KW-0677">Repeat</keyword>
<evidence type="ECO:0000256" key="5">
    <source>
        <dbReference type="ARBA" id="ARBA00023157"/>
    </source>
</evidence>
<dbReference type="Proteomes" id="UP000218231">
    <property type="component" value="Unassembled WGS sequence"/>
</dbReference>
<dbReference type="InterPro" id="IPR039896">
    <property type="entry name" value="Red-like"/>
</dbReference>
<gene>
    <name evidence="10" type="ORF">WR25_04423</name>
</gene>
<sequence length="874" mass="99135">MFEEKLLVGIASTCSLIAVITCLIVIPTIYKEINDIHDEVINSVNVFRVETDTAWADMMDVQVLVTPPSKPRENPFASVFRQKRQYYGGLPSWCQCNAPVARCPSGPPGPPGLPGQPGNPGPPGQPGADSHDFYPAISCPAPPNDCKRCPRGDTLEPQDSQVSEDTAAHQDPDNPDAVSSKAKIVRSNDAYNLIPAGLAGRSGARVAGRPGRAGANQESTEASQESQDIPEDQEKMVCQESQDSQESQDQTRLTAPAQQDPATTRPGDTGNTKRWFSPHTNCILSETCAYPGGCRQFFADQHQSARIRVGRQFLSDNCVFDSIGQIVYSKLSLTRYPTMADGSTNLRNEDFRKLLAAPRSAGASSKASEPASAKSDVAFQRKQKVKPEKKKSRPFKSSAKEKLEPDEEEAKLKEILKNYRDRAAERRNKNDDDMDEATKLLAAYHSVPGDARGTRDKANLRKQIIEESKFLGGDLAHTHLVKGLDYSLLNKVRSEMQKSHIERVNDELEDALEKGEEPKVEVKTENKMVQRINSTLFKNDLPEKNAMFAKGRMAYVVSFDDEEGEVPTTLLRSLHDLPRHESNASINANNMLISKLTQVLAYLRADNKKKKRVDVPEEETRQQANSSIFENEEEYVPSKHRDKRDDKDKRTSDRDRDRDAPRKDKERDYFGDKGRREKEDRRDRRDRRSRSRSREVDKSRERERDRDHRDRDRDRDRERDRDRKKDGDRNKKDDKQRRLQEEQEREKKLEEKLEKKMKATANTGYDECYPGGFAEMGGASDDEEDFSKMDPGNKKGVIKRWDFSTEEEFESYQASREANPRAAYQFGIKAGDGRKTRKNADPNKKLERELNQINKLIEKRKTGGDDGFVFLSKL</sequence>
<evidence type="ECO:0000256" key="2">
    <source>
        <dbReference type="ARBA" id="ARBA00006660"/>
    </source>
</evidence>
<evidence type="ECO:0000256" key="6">
    <source>
        <dbReference type="ARBA" id="ARBA00023242"/>
    </source>
</evidence>
<feature type="compositionally biased region" description="Low complexity" evidence="7">
    <location>
        <begin position="201"/>
        <end position="215"/>
    </location>
</feature>
<evidence type="ECO:0000256" key="7">
    <source>
        <dbReference type="SAM" id="MobiDB-lite"/>
    </source>
</evidence>
<evidence type="ECO:0000256" key="8">
    <source>
        <dbReference type="SAM" id="Phobius"/>
    </source>
</evidence>
<dbReference type="Pfam" id="PF07808">
    <property type="entry name" value="RED_N"/>
    <property type="match status" value="1"/>
</dbReference>
<comment type="subunit">
    <text evidence="3">Collagen polypeptide chains are complexed within the cuticle by disulfide bonds and other types of covalent cross-links.</text>
</comment>
<dbReference type="AlphaFoldDB" id="A0A2A2J874"/>
<feature type="compositionally biased region" description="Basic residues" evidence="7">
    <location>
        <begin position="381"/>
        <end position="394"/>
    </location>
</feature>
<organism evidence="10 11">
    <name type="scientific">Diploscapter pachys</name>
    <dbReference type="NCBI Taxonomy" id="2018661"/>
    <lineage>
        <taxon>Eukaryota</taxon>
        <taxon>Metazoa</taxon>
        <taxon>Ecdysozoa</taxon>
        <taxon>Nematoda</taxon>
        <taxon>Chromadorea</taxon>
        <taxon>Rhabditida</taxon>
        <taxon>Rhabditina</taxon>
        <taxon>Rhabditomorpha</taxon>
        <taxon>Rhabditoidea</taxon>
        <taxon>Rhabditidae</taxon>
        <taxon>Diploscapter</taxon>
    </lineage>
</organism>
<accession>A0A2A2J874</accession>
<dbReference type="SMART" id="SM01088">
    <property type="entry name" value="Col_cuticle_N"/>
    <property type="match status" value="1"/>
</dbReference>
<dbReference type="InterPro" id="IPR002486">
    <property type="entry name" value="Col_cuticle_N"/>
</dbReference>
<feature type="compositionally biased region" description="Polar residues" evidence="7">
    <location>
        <begin position="216"/>
        <end position="227"/>
    </location>
</feature>
<feature type="region of interest" description="Disordered" evidence="7">
    <location>
        <begin position="107"/>
        <end position="137"/>
    </location>
</feature>
<keyword evidence="6" id="KW-0539">Nucleus</keyword>
<feature type="compositionally biased region" description="Basic and acidic residues" evidence="7">
    <location>
        <begin position="786"/>
        <end position="796"/>
    </location>
</feature>
<evidence type="ECO:0000313" key="10">
    <source>
        <dbReference type="EMBL" id="PAV57978.1"/>
    </source>
</evidence>
<feature type="compositionally biased region" description="Basic and acidic residues" evidence="7">
    <location>
        <begin position="692"/>
        <end position="755"/>
    </location>
</feature>
<feature type="region of interest" description="Disordered" evidence="7">
    <location>
        <begin position="608"/>
        <end position="755"/>
    </location>
</feature>
<dbReference type="InterPro" id="IPR012492">
    <property type="entry name" value="RED_C"/>
</dbReference>
<protein>
    <recommendedName>
        <fullName evidence="9">Nematode cuticle collagen N-terminal domain-containing protein</fullName>
    </recommendedName>
</protein>
<keyword evidence="8" id="KW-1133">Transmembrane helix</keyword>
<feature type="compositionally biased region" description="Low complexity" evidence="7">
    <location>
        <begin position="360"/>
        <end position="375"/>
    </location>
</feature>
<evidence type="ECO:0000256" key="3">
    <source>
        <dbReference type="ARBA" id="ARBA00011518"/>
    </source>
</evidence>
<comment type="similarity">
    <text evidence="2">Belongs to the RED family.</text>
</comment>
<evidence type="ECO:0000256" key="1">
    <source>
        <dbReference type="ARBA" id="ARBA00004123"/>
    </source>
</evidence>
<feature type="region of interest" description="Disordered" evidence="7">
    <location>
        <begin position="775"/>
        <end position="796"/>
    </location>
</feature>
<comment type="caution">
    <text evidence="10">The sequence shown here is derived from an EMBL/GenBank/DDBJ whole genome shotgun (WGS) entry which is preliminary data.</text>
</comment>
<proteinExistence type="inferred from homology"/>
<evidence type="ECO:0000256" key="4">
    <source>
        <dbReference type="ARBA" id="ARBA00022737"/>
    </source>
</evidence>
<keyword evidence="8" id="KW-0812">Transmembrane</keyword>
<dbReference type="OrthoDB" id="3366823at2759"/>
<dbReference type="Pfam" id="PF01484">
    <property type="entry name" value="Col_cuticle_N"/>
    <property type="match status" value="1"/>
</dbReference>
<dbReference type="PANTHER" id="PTHR12765">
    <property type="entry name" value="RED PROTEIN IK FACTOR CYTOKINE IK"/>
    <property type="match status" value="1"/>
</dbReference>
<reference evidence="10 11" key="1">
    <citation type="journal article" date="2017" name="Curr. Biol.">
        <title>Genome architecture and evolution of a unichromosomal asexual nematode.</title>
        <authorList>
            <person name="Fradin H."/>
            <person name="Zegar C."/>
            <person name="Gutwein M."/>
            <person name="Lucas J."/>
            <person name="Kovtun M."/>
            <person name="Corcoran D."/>
            <person name="Baugh L.R."/>
            <person name="Kiontke K."/>
            <person name="Gunsalus K."/>
            <person name="Fitch D.H."/>
            <person name="Piano F."/>
        </authorList>
    </citation>
    <scope>NUCLEOTIDE SEQUENCE [LARGE SCALE GENOMIC DNA]</scope>
    <source>
        <strain evidence="10">PF1309</strain>
    </source>
</reference>
<feature type="region of interest" description="Disordered" evidence="7">
    <location>
        <begin position="360"/>
        <end position="408"/>
    </location>
</feature>
<dbReference type="STRING" id="2018661.A0A2A2J874"/>
<feature type="compositionally biased region" description="Low complexity" evidence="7">
    <location>
        <begin position="239"/>
        <end position="250"/>
    </location>
</feature>
<dbReference type="GO" id="GO:0005634">
    <property type="term" value="C:nucleus"/>
    <property type="evidence" value="ECO:0007669"/>
    <property type="project" value="UniProtKB-SubCell"/>
</dbReference>
<keyword evidence="11" id="KW-1185">Reference proteome</keyword>
<dbReference type="InterPro" id="IPR012916">
    <property type="entry name" value="RED_N"/>
</dbReference>
<feature type="compositionally biased region" description="Basic and acidic residues" evidence="7">
    <location>
        <begin position="636"/>
        <end position="683"/>
    </location>
</feature>
<evidence type="ECO:0000313" key="11">
    <source>
        <dbReference type="Proteomes" id="UP000218231"/>
    </source>
</evidence>
<keyword evidence="8" id="KW-0472">Membrane</keyword>
<feature type="domain" description="Nematode cuticle collagen N-terminal" evidence="9">
    <location>
        <begin position="7"/>
        <end position="58"/>
    </location>
</feature>
<feature type="compositionally biased region" description="Pro residues" evidence="7">
    <location>
        <begin position="107"/>
        <end position="125"/>
    </location>
</feature>
<dbReference type="EMBL" id="LIAE01010609">
    <property type="protein sequence ID" value="PAV57978.1"/>
    <property type="molecule type" value="Genomic_DNA"/>
</dbReference>
<feature type="compositionally biased region" description="Polar residues" evidence="7">
    <location>
        <begin position="251"/>
        <end position="262"/>
    </location>
</feature>
<feature type="region of interest" description="Disordered" evidence="7">
    <location>
        <begin position="149"/>
        <end position="183"/>
    </location>
</feature>
<dbReference type="Pfam" id="PF07807">
    <property type="entry name" value="RED_C"/>
    <property type="match status" value="1"/>
</dbReference>
<feature type="transmembrane region" description="Helical" evidence="8">
    <location>
        <begin position="7"/>
        <end position="30"/>
    </location>
</feature>
<name>A0A2A2J874_9BILA</name>
<dbReference type="GO" id="GO:0042302">
    <property type="term" value="F:structural constituent of cuticle"/>
    <property type="evidence" value="ECO:0007669"/>
    <property type="project" value="InterPro"/>
</dbReference>
<feature type="region of interest" description="Disordered" evidence="7">
    <location>
        <begin position="201"/>
        <end position="274"/>
    </location>
</feature>
<dbReference type="Gene3D" id="1.20.5.320">
    <property type="entry name" value="6-Phosphogluconate Dehydrogenase, domain 3"/>
    <property type="match status" value="1"/>
</dbReference>